<dbReference type="EMBL" id="CATQJL010000305">
    <property type="protein sequence ID" value="CAJ0602793.1"/>
    <property type="molecule type" value="Genomic_DNA"/>
</dbReference>
<dbReference type="SMART" id="SM00271">
    <property type="entry name" value="DnaJ"/>
    <property type="match status" value="1"/>
</dbReference>
<evidence type="ECO:0000256" key="1">
    <source>
        <dbReference type="ARBA" id="ARBA00010476"/>
    </source>
</evidence>
<dbReference type="PANTHER" id="PTHR14021">
    <property type="entry name" value="IRON-SULFUR CLUSTER CO-CHAPERONE PROTEIN HSCB"/>
    <property type="match status" value="1"/>
</dbReference>
<gene>
    <name evidence="4" type="ORF">CYNAS_LOCUS14776</name>
</gene>
<dbReference type="Gene3D" id="1.10.287.110">
    <property type="entry name" value="DnaJ domain"/>
    <property type="match status" value="1"/>
</dbReference>
<dbReference type="CDD" id="cd06257">
    <property type="entry name" value="DnaJ"/>
    <property type="match status" value="1"/>
</dbReference>
<evidence type="ECO:0000259" key="3">
    <source>
        <dbReference type="PROSITE" id="PS50076"/>
    </source>
</evidence>
<dbReference type="SUPFAM" id="SSF46565">
    <property type="entry name" value="Chaperone J-domain"/>
    <property type="match status" value="1"/>
</dbReference>
<dbReference type="Pfam" id="PF07743">
    <property type="entry name" value="HSCB_C"/>
    <property type="match status" value="1"/>
</dbReference>
<comment type="similarity">
    <text evidence="1">Belongs to the HscB family.</text>
</comment>
<dbReference type="AlphaFoldDB" id="A0AA36M9U9"/>
<dbReference type="NCBIfam" id="TIGR00714">
    <property type="entry name" value="hscB"/>
    <property type="match status" value="1"/>
</dbReference>
<dbReference type="SUPFAM" id="SSF47144">
    <property type="entry name" value="HSC20 (HSCB), C-terminal oligomerisation domain"/>
    <property type="match status" value="1"/>
</dbReference>
<keyword evidence="2" id="KW-0143">Chaperone</keyword>
<dbReference type="GO" id="GO:0051259">
    <property type="term" value="P:protein complex oligomerization"/>
    <property type="evidence" value="ECO:0007669"/>
    <property type="project" value="InterPro"/>
</dbReference>
<organism evidence="4 5">
    <name type="scientific">Cylicocyclus nassatus</name>
    <name type="common">Nematode worm</name>
    <dbReference type="NCBI Taxonomy" id="53992"/>
    <lineage>
        <taxon>Eukaryota</taxon>
        <taxon>Metazoa</taxon>
        <taxon>Ecdysozoa</taxon>
        <taxon>Nematoda</taxon>
        <taxon>Chromadorea</taxon>
        <taxon>Rhabditida</taxon>
        <taxon>Rhabditina</taxon>
        <taxon>Rhabditomorpha</taxon>
        <taxon>Strongyloidea</taxon>
        <taxon>Strongylidae</taxon>
        <taxon>Cylicocyclus</taxon>
    </lineage>
</organism>
<dbReference type="Pfam" id="PF00226">
    <property type="entry name" value="DnaJ"/>
    <property type="match status" value="1"/>
</dbReference>
<feature type="domain" description="J" evidence="3">
    <location>
        <begin position="71"/>
        <end position="143"/>
    </location>
</feature>
<dbReference type="InterPro" id="IPR036869">
    <property type="entry name" value="J_dom_sf"/>
</dbReference>
<evidence type="ECO:0000313" key="5">
    <source>
        <dbReference type="Proteomes" id="UP001176961"/>
    </source>
</evidence>
<evidence type="ECO:0000256" key="2">
    <source>
        <dbReference type="ARBA" id="ARBA00023186"/>
    </source>
</evidence>
<dbReference type="InterPro" id="IPR009073">
    <property type="entry name" value="HscB_oligo_C"/>
</dbReference>
<dbReference type="GO" id="GO:0005739">
    <property type="term" value="C:mitochondrion"/>
    <property type="evidence" value="ECO:0007669"/>
    <property type="project" value="TreeGrafter"/>
</dbReference>
<evidence type="ECO:0000313" key="4">
    <source>
        <dbReference type="EMBL" id="CAJ0602793.1"/>
    </source>
</evidence>
<proteinExistence type="inferred from homology"/>
<dbReference type="GO" id="GO:0051087">
    <property type="term" value="F:protein-folding chaperone binding"/>
    <property type="evidence" value="ECO:0007669"/>
    <property type="project" value="InterPro"/>
</dbReference>
<dbReference type="PROSITE" id="PS50076">
    <property type="entry name" value="DNAJ_2"/>
    <property type="match status" value="1"/>
</dbReference>
<name>A0AA36M9U9_CYLNA</name>
<protein>
    <recommendedName>
        <fullName evidence="3">J domain-containing protein</fullName>
    </recommendedName>
</protein>
<dbReference type="PANTHER" id="PTHR14021:SF15">
    <property type="entry name" value="IRON-SULFUR CLUSTER CO-CHAPERONE PROTEIN HSCB"/>
    <property type="match status" value="1"/>
</dbReference>
<sequence>MAKSAMSLALSLGPSILRASYSPLRSCGKIASGCARPEETNCWNCRDAVNCTEKFFCDHCHSIQPPPPSQNMFEYLGFPVSFEIEDSELKKRFRELQATVHPDKFTQASKHEREISDEHSRKLNESYKTLSEPFLRAKYLLKILGEKETKGKDLDPASLMEMMEWNEKVSEMTSEGELSAEKETVQKEIDSIMKELGKQFANKSLNGLLLIKS</sequence>
<dbReference type="InterPro" id="IPR004640">
    <property type="entry name" value="HscB"/>
</dbReference>
<reference evidence="4" key="1">
    <citation type="submission" date="2023-07" db="EMBL/GenBank/DDBJ databases">
        <authorList>
            <consortium name="CYATHOMIX"/>
        </authorList>
    </citation>
    <scope>NUCLEOTIDE SEQUENCE</scope>
    <source>
        <strain evidence="4">N/A</strain>
    </source>
</reference>
<accession>A0AA36M9U9</accession>
<keyword evidence="5" id="KW-1185">Reference proteome</keyword>
<dbReference type="GO" id="GO:0044571">
    <property type="term" value="P:[2Fe-2S] cluster assembly"/>
    <property type="evidence" value="ECO:0007669"/>
    <property type="project" value="InterPro"/>
</dbReference>
<comment type="caution">
    <text evidence="4">The sequence shown here is derived from an EMBL/GenBank/DDBJ whole genome shotgun (WGS) entry which is preliminary data.</text>
</comment>
<dbReference type="GO" id="GO:0001671">
    <property type="term" value="F:ATPase activator activity"/>
    <property type="evidence" value="ECO:0007669"/>
    <property type="project" value="InterPro"/>
</dbReference>
<dbReference type="Proteomes" id="UP001176961">
    <property type="component" value="Unassembled WGS sequence"/>
</dbReference>
<dbReference type="Gene3D" id="1.20.1280.20">
    <property type="entry name" value="HscB, C-terminal domain"/>
    <property type="match status" value="1"/>
</dbReference>
<dbReference type="InterPro" id="IPR036386">
    <property type="entry name" value="HscB_C_sf"/>
</dbReference>
<dbReference type="InterPro" id="IPR001623">
    <property type="entry name" value="DnaJ_domain"/>
</dbReference>